<dbReference type="InterPro" id="IPR036388">
    <property type="entry name" value="WH-like_DNA-bd_sf"/>
</dbReference>
<evidence type="ECO:0000256" key="2">
    <source>
        <dbReference type="ARBA" id="ARBA00023015"/>
    </source>
</evidence>
<dbReference type="InterPro" id="IPR000847">
    <property type="entry name" value="LysR_HTH_N"/>
</dbReference>
<dbReference type="RefSeq" id="WP_343211616.1">
    <property type="nucleotide sequence ID" value="NZ_CP123586.1"/>
</dbReference>
<dbReference type="Pfam" id="PF00126">
    <property type="entry name" value="HTH_1"/>
    <property type="match status" value="1"/>
</dbReference>
<dbReference type="InterPro" id="IPR036390">
    <property type="entry name" value="WH_DNA-bd_sf"/>
</dbReference>
<dbReference type="InterPro" id="IPR005119">
    <property type="entry name" value="LysR_subst-bd"/>
</dbReference>
<gene>
    <name evidence="6" type="ORF">QEZ52_21880</name>
</gene>
<dbReference type="Gene3D" id="3.40.190.10">
    <property type="entry name" value="Periplasmic binding protein-like II"/>
    <property type="match status" value="2"/>
</dbReference>
<dbReference type="SUPFAM" id="SSF46785">
    <property type="entry name" value="Winged helix' DNA-binding domain"/>
    <property type="match status" value="1"/>
</dbReference>
<keyword evidence="6" id="KW-0614">Plasmid</keyword>
<proteinExistence type="inferred from homology"/>
<organism evidence="6 7">
    <name type="scientific">Aliisedimentitalea scapharcae</name>
    <dbReference type="NCBI Taxonomy" id="1524259"/>
    <lineage>
        <taxon>Bacteria</taxon>
        <taxon>Pseudomonadati</taxon>
        <taxon>Pseudomonadota</taxon>
        <taxon>Alphaproteobacteria</taxon>
        <taxon>Rhodobacterales</taxon>
        <taxon>Roseobacteraceae</taxon>
        <taxon>Aliisedimentitalea</taxon>
    </lineage>
</organism>
<evidence type="ECO:0000256" key="3">
    <source>
        <dbReference type="ARBA" id="ARBA00023125"/>
    </source>
</evidence>
<reference evidence="6 7" key="1">
    <citation type="submission" date="2023-04" db="EMBL/GenBank/DDBJ databases">
        <title>Complete genome sequence of Alisedimentitalea scapharcae.</title>
        <authorList>
            <person name="Rong J.-C."/>
            <person name="Yi M.-L."/>
            <person name="Zhao Q."/>
        </authorList>
    </citation>
    <scope>NUCLEOTIDE SEQUENCE [LARGE SCALE GENOMIC DNA]</scope>
    <source>
        <strain evidence="6 7">KCTC 42119</strain>
        <plasmid evidence="6 7">unnamed2</plasmid>
    </source>
</reference>
<dbReference type="EMBL" id="CP123586">
    <property type="protein sequence ID" value="WZK91392.1"/>
    <property type="molecule type" value="Genomic_DNA"/>
</dbReference>
<dbReference type="Proteomes" id="UP001623232">
    <property type="component" value="Plasmid unnamed2"/>
</dbReference>
<evidence type="ECO:0000313" key="6">
    <source>
        <dbReference type="EMBL" id="WZK91392.1"/>
    </source>
</evidence>
<protein>
    <submittedName>
        <fullName evidence="6">LysR family transcriptional regulator</fullName>
    </submittedName>
</protein>
<keyword evidence="2" id="KW-0805">Transcription regulation</keyword>
<dbReference type="PRINTS" id="PR00039">
    <property type="entry name" value="HTHLYSR"/>
</dbReference>
<evidence type="ECO:0000313" key="7">
    <source>
        <dbReference type="Proteomes" id="UP001623232"/>
    </source>
</evidence>
<dbReference type="Pfam" id="PF03466">
    <property type="entry name" value="LysR_substrate"/>
    <property type="match status" value="1"/>
</dbReference>
<evidence type="ECO:0000259" key="5">
    <source>
        <dbReference type="PROSITE" id="PS50931"/>
    </source>
</evidence>
<geneLocation type="plasmid" evidence="6 7">
    <name>unnamed2</name>
</geneLocation>
<dbReference type="InterPro" id="IPR058163">
    <property type="entry name" value="LysR-type_TF_proteobact-type"/>
</dbReference>
<evidence type="ECO:0000256" key="4">
    <source>
        <dbReference type="ARBA" id="ARBA00023163"/>
    </source>
</evidence>
<dbReference type="PANTHER" id="PTHR30537:SF5">
    <property type="entry name" value="HTH-TYPE TRANSCRIPTIONAL ACTIVATOR TTDR-RELATED"/>
    <property type="match status" value="1"/>
</dbReference>
<keyword evidence="4" id="KW-0804">Transcription</keyword>
<evidence type="ECO:0000256" key="1">
    <source>
        <dbReference type="ARBA" id="ARBA00009437"/>
    </source>
</evidence>
<feature type="domain" description="HTH lysR-type" evidence="5">
    <location>
        <begin position="5"/>
        <end position="62"/>
    </location>
</feature>
<dbReference type="PROSITE" id="PS50931">
    <property type="entry name" value="HTH_LYSR"/>
    <property type="match status" value="1"/>
</dbReference>
<dbReference type="Gene3D" id="1.10.10.10">
    <property type="entry name" value="Winged helix-like DNA-binding domain superfamily/Winged helix DNA-binding domain"/>
    <property type="match status" value="1"/>
</dbReference>
<name>A0ABZ2XZI6_9RHOB</name>
<comment type="similarity">
    <text evidence="1">Belongs to the LysR transcriptional regulatory family.</text>
</comment>
<keyword evidence="3" id="KW-0238">DNA-binding</keyword>
<dbReference type="PANTHER" id="PTHR30537">
    <property type="entry name" value="HTH-TYPE TRANSCRIPTIONAL REGULATOR"/>
    <property type="match status" value="1"/>
</dbReference>
<keyword evidence="7" id="KW-1185">Reference proteome</keyword>
<accession>A0ABZ2XZI6</accession>
<dbReference type="SUPFAM" id="SSF53850">
    <property type="entry name" value="Periplasmic binding protein-like II"/>
    <property type="match status" value="1"/>
</dbReference>
<sequence length="291" mass="31261">MPKFPNLIWLRSFECAARHMNFTAAAAELGITQTALSLHVRSLEAELGCQLFTRAARHLTLTEVGQAYAFSLRRSLGDIALSTTSLFGSSNAQVLTVRAPISTAAFCLAHRLPDFMNSHPGVSIRMVSNIWAESAGRENVDVELRLGIGGWDDVPARKISKERIVPISSRTTGSKTLSVQTLQQGSLVAILGFEDMWHRYLTAFGLQPTDDTPPYAVDTTVAAVDIVAAGGGHALVLERFAASAIAAGRSISIVGDPVPIEQSHFILDGSMPDASGPAKQLFEAWLEAEFA</sequence>